<dbReference type="GO" id="GO:0043565">
    <property type="term" value="F:sequence-specific DNA binding"/>
    <property type="evidence" value="ECO:0007669"/>
    <property type="project" value="TreeGrafter"/>
</dbReference>
<keyword evidence="4 8" id="KW-0371">Homeobox</keyword>
<evidence type="ECO:0000256" key="12">
    <source>
        <dbReference type="SAM" id="MobiDB-lite"/>
    </source>
</evidence>
<feature type="domain" description="Homeobox" evidence="13">
    <location>
        <begin position="12"/>
        <end position="72"/>
    </location>
</feature>
<keyword evidence="6 8" id="KW-0539">Nucleus</keyword>
<evidence type="ECO:0000256" key="7">
    <source>
        <dbReference type="ARBA" id="ARBA00025748"/>
    </source>
</evidence>
<comment type="similarity">
    <text evidence="7 10">Belongs to the HD-ZIP homeobox family. Class I subfamily.</text>
</comment>
<proteinExistence type="inferred from homology"/>
<dbReference type="GO" id="GO:0005634">
    <property type="term" value="C:nucleus"/>
    <property type="evidence" value="ECO:0007669"/>
    <property type="project" value="UniProtKB-SubCell"/>
</dbReference>
<dbReference type="PROSITE" id="PS50071">
    <property type="entry name" value="HOMEOBOX_2"/>
    <property type="match status" value="1"/>
</dbReference>
<feature type="region of interest" description="Disordered" evidence="12">
    <location>
        <begin position="1"/>
        <end position="22"/>
    </location>
</feature>
<dbReference type="AlphaFoldDB" id="A0A830D029"/>
<comment type="caution">
    <text evidence="14">The sequence shown here is derived from an EMBL/GenBank/DDBJ whole genome shotgun (WGS) entry which is preliminary data.</text>
</comment>
<keyword evidence="2 10" id="KW-0805">Transcription regulation</keyword>
<evidence type="ECO:0000256" key="9">
    <source>
        <dbReference type="RuleBase" id="RU000682"/>
    </source>
</evidence>
<dbReference type="SUPFAM" id="SSF46689">
    <property type="entry name" value="Homeodomain-like"/>
    <property type="match status" value="1"/>
</dbReference>
<dbReference type="PROSITE" id="PS00027">
    <property type="entry name" value="HOMEOBOX_1"/>
    <property type="match status" value="1"/>
</dbReference>
<dbReference type="Pfam" id="PF00046">
    <property type="entry name" value="Homeodomain"/>
    <property type="match status" value="1"/>
</dbReference>
<dbReference type="GO" id="GO:0000981">
    <property type="term" value="F:DNA-binding transcription factor activity, RNA polymerase II-specific"/>
    <property type="evidence" value="ECO:0007669"/>
    <property type="project" value="UniProtKB-UniRule"/>
</dbReference>
<evidence type="ECO:0000256" key="5">
    <source>
        <dbReference type="ARBA" id="ARBA00023163"/>
    </source>
</evidence>
<dbReference type="InterPro" id="IPR009057">
    <property type="entry name" value="Homeodomain-like_sf"/>
</dbReference>
<feature type="coiled-coil region" evidence="11">
    <location>
        <begin position="64"/>
        <end position="112"/>
    </location>
</feature>
<dbReference type="GO" id="GO:0045893">
    <property type="term" value="P:positive regulation of DNA-templated transcription"/>
    <property type="evidence" value="ECO:0007669"/>
    <property type="project" value="TreeGrafter"/>
</dbReference>
<keyword evidence="15" id="KW-1185">Reference proteome</keyword>
<dbReference type="Proteomes" id="UP000653305">
    <property type="component" value="Unassembled WGS sequence"/>
</dbReference>
<keyword evidence="3 8" id="KW-0238">DNA-binding</keyword>
<organism evidence="14 15">
    <name type="scientific">Phtheirospermum japonicum</name>
    <dbReference type="NCBI Taxonomy" id="374723"/>
    <lineage>
        <taxon>Eukaryota</taxon>
        <taxon>Viridiplantae</taxon>
        <taxon>Streptophyta</taxon>
        <taxon>Embryophyta</taxon>
        <taxon>Tracheophyta</taxon>
        <taxon>Spermatophyta</taxon>
        <taxon>Magnoliopsida</taxon>
        <taxon>eudicotyledons</taxon>
        <taxon>Gunneridae</taxon>
        <taxon>Pentapetalae</taxon>
        <taxon>asterids</taxon>
        <taxon>lamiids</taxon>
        <taxon>Lamiales</taxon>
        <taxon>Orobanchaceae</taxon>
        <taxon>Orobanchaceae incertae sedis</taxon>
        <taxon>Phtheirospermum</taxon>
    </lineage>
</organism>
<evidence type="ECO:0000313" key="15">
    <source>
        <dbReference type="Proteomes" id="UP000653305"/>
    </source>
</evidence>
<evidence type="ECO:0000256" key="4">
    <source>
        <dbReference type="ARBA" id="ARBA00023155"/>
    </source>
</evidence>
<gene>
    <name evidence="14" type="ORF">PHJA_002293300</name>
</gene>
<evidence type="ECO:0000256" key="10">
    <source>
        <dbReference type="RuleBase" id="RU369038"/>
    </source>
</evidence>
<sequence length="143" mass="16614">MDQFQYPNTQKHHTTNHKKRLSQEQVRLLETNFNTNKKLEPDQKSQLAQELGVPDRQVAIWYQNKRAREKSQSLEADHKALQLRLDNVLADNARLKGEAERLKAELNKIEVGSSDLILRHDFGREFYDHGGAFMGTDGYDFFG</sequence>
<evidence type="ECO:0000256" key="3">
    <source>
        <dbReference type="ARBA" id="ARBA00023125"/>
    </source>
</evidence>
<reference evidence="14" key="1">
    <citation type="submission" date="2020-07" db="EMBL/GenBank/DDBJ databases">
        <title>Ethylene signaling mediates host invasion by parasitic plants.</title>
        <authorList>
            <person name="Yoshida S."/>
        </authorList>
    </citation>
    <scope>NUCLEOTIDE SEQUENCE</scope>
    <source>
        <strain evidence="14">Okayama</strain>
    </source>
</reference>
<evidence type="ECO:0000256" key="6">
    <source>
        <dbReference type="ARBA" id="ARBA00023242"/>
    </source>
</evidence>
<keyword evidence="5 10" id="KW-0804">Transcription</keyword>
<dbReference type="PANTHER" id="PTHR24326">
    <property type="entry name" value="HOMEOBOX-LEUCINE ZIPPER PROTEIN"/>
    <property type="match status" value="1"/>
</dbReference>
<feature type="DNA-binding region" description="Homeobox" evidence="8">
    <location>
        <begin position="14"/>
        <end position="73"/>
    </location>
</feature>
<dbReference type="InterPro" id="IPR001356">
    <property type="entry name" value="HD"/>
</dbReference>
<protein>
    <recommendedName>
        <fullName evidence="10">Homeobox-leucine zipper protein</fullName>
    </recommendedName>
    <alternativeName>
        <fullName evidence="10">HD-ZIP protein</fullName>
    </alternativeName>
    <alternativeName>
        <fullName evidence="10">Homeodomain transcription factor</fullName>
    </alternativeName>
</protein>
<dbReference type="PRINTS" id="PR00031">
    <property type="entry name" value="HTHREPRESSR"/>
</dbReference>
<evidence type="ECO:0000256" key="1">
    <source>
        <dbReference type="ARBA" id="ARBA00004123"/>
    </source>
</evidence>
<dbReference type="SMART" id="SM00389">
    <property type="entry name" value="HOX"/>
    <property type="match status" value="1"/>
</dbReference>
<evidence type="ECO:0000256" key="8">
    <source>
        <dbReference type="PROSITE-ProRule" id="PRU00108"/>
    </source>
</evidence>
<comment type="subcellular location">
    <subcellularLocation>
        <location evidence="1 8 9">Nucleus</location>
    </subcellularLocation>
</comment>
<evidence type="ECO:0000256" key="2">
    <source>
        <dbReference type="ARBA" id="ARBA00023015"/>
    </source>
</evidence>
<name>A0A830D029_9LAMI</name>
<dbReference type="PANTHER" id="PTHR24326:SF522">
    <property type="entry name" value="HOMEOBOX-LEUCINE ZIPPER PROTEIN ATHB-52"/>
    <property type="match status" value="1"/>
</dbReference>
<evidence type="ECO:0000259" key="13">
    <source>
        <dbReference type="PROSITE" id="PS50071"/>
    </source>
</evidence>
<evidence type="ECO:0000256" key="11">
    <source>
        <dbReference type="SAM" id="Coils"/>
    </source>
</evidence>
<comment type="function">
    <text evidence="10">Transcription factor.</text>
</comment>
<dbReference type="OrthoDB" id="6159439at2759"/>
<dbReference type="CDD" id="cd00086">
    <property type="entry name" value="homeodomain"/>
    <property type="match status" value="1"/>
</dbReference>
<dbReference type="Gene3D" id="1.10.10.60">
    <property type="entry name" value="Homeodomain-like"/>
    <property type="match status" value="1"/>
</dbReference>
<keyword evidence="11" id="KW-0175">Coiled coil</keyword>
<dbReference type="InterPro" id="IPR000047">
    <property type="entry name" value="HTH_motif"/>
</dbReference>
<dbReference type="EMBL" id="BMAC01000689">
    <property type="protein sequence ID" value="GFQ01494.1"/>
    <property type="molecule type" value="Genomic_DNA"/>
</dbReference>
<dbReference type="InterPro" id="IPR045224">
    <property type="entry name" value="HDZip_class_I_plant"/>
</dbReference>
<dbReference type="InterPro" id="IPR017970">
    <property type="entry name" value="Homeobox_CS"/>
</dbReference>
<evidence type="ECO:0000313" key="14">
    <source>
        <dbReference type="EMBL" id="GFQ01494.1"/>
    </source>
</evidence>
<accession>A0A830D029</accession>
<feature type="compositionally biased region" description="Basic residues" evidence="12">
    <location>
        <begin position="10"/>
        <end position="20"/>
    </location>
</feature>